<evidence type="ECO:0000313" key="2">
    <source>
        <dbReference type="EMBL" id="KAK2068577.1"/>
    </source>
</evidence>
<protein>
    <submittedName>
        <fullName evidence="2">Uncharacterized protein</fullName>
    </submittedName>
</protein>
<organism evidence="2 3">
    <name type="scientific">Phyllachora maydis</name>
    <dbReference type="NCBI Taxonomy" id="1825666"/>
    <lineage>
        <taxon>Eukaryota</taxon>
        <taxon>Fungi</taxon>
        <taxon>Dikarya</taxon>
        <taxon>Ascomycota</taxon>
        <taxon>Pezizomycotina</taxon>
        <taxon>Sordariomycetes</taxon>
        <taxon>Sordariomycetidae</taxon>
        <taxon>Phyllachorales</taxon>
        <taxon>Phyllachoraceae</taxon>
        <taxon>Phyllachora</taxon>
    </lineage>
</organism>
<reference evidence="2" key="1">
    <citation type="journal article" date="2023" name="Mol. Plant Microbe Interact.">
        <title>Elucidating the Obligate Nature and Biological Capacity of an Invasive Fungal Corn Pathogen.</title>
        <authorList>
            <person name="MacCready J.S."/>
            <person name="Roggenkamp E.M."/>
            <person name="Gdanetz K."/>
            <person name="Chilvers M.I."/>
        </authorList>
    </citation>
    <scope>NUCLEOTIDE SEQUENCE</scope>
    <source>
        <strain evidence="2">PM02</strain>
    </source>
</reference>
<keyword evidence="3" id="KW-1185">Reference proteome</keyword>
<dbReference type="AlphaFoldDB" id="A0AAD9I1B0"/>
<sequence length="123" mass="12658">MPATTADAAKGANSATAKAAEPAEPASTIAAADATITATTATTAITANAAAIINKKVASSAYKALYTITKAEVKAKDNDDKKDNNDIDNKEEEGIKVEVEEGDVSLIVEASDQYPFIGPYNPP</sequence>
<feature type="region of interest" description="Disordered" evidence="1">
    <location>
        <begin position="1"/>
        <end position="25"/>
    </location>
</feature>
<comment type="caution">
    <text evidence="2">The sequence shown here is derived from an EMBL/GenBank/DDBJ whole genome shotgun (WGS) entry which is preliminary data.</text>
</comment>
<accession>A0AAD9I1B0</accession>
<name>A0AAD9I1B0_9PEZI</name>
<dbReference type="Proteomes" id="UP001217918">
    <property type="component" value="Unassembled WGS sequence"/>
</dbReference>
<evidence type="ECO:0000313" key="3">
    <source>
        <dbReference type="Proteomes" id="UP001217918"/>
    </source>
</evidence>
<gene>
    <name evidence="2" type="ORF">P8C59_003209</name>
</gene>
<evidence type="ECO:0000256" key="1">
    <source>
        <dbReference type="SAM" id="MobiDB-lite"/>
    </source>
</evidence>
<proteinExistence type="predicted"/>
<dbReference type="EMBL" id="JAQQPM010000002">
    <property type="protein sequence ID" value="KAK2068577.1"/>
    <property type="molecule type" value="Genomic_DNA"/>
</dbReference>